<proteinExistence type="predicted"/>
<comment type="caution">
    <text evidence="3">The sequence shown here is derived from an EMBL/GenBank/DDBJ whole genome shotgun (WGS) entry which is preliminary data.</text>
</comment>
<evidence type="ECO:0000313" key="3">
    <source>
        <dbReference type="EMBL" id="KAL3804189.1"/>
    </source>
</evidence>
<feature type="compositionally biased region" description="Low complexity" evidence="1">
    <location>
        <begin position="615"/>
        <end position="651"/>
    </location>
</feature>
<evidence type="ECO:0000256" key="2">
    <source>
        <dbReference type="SAM" id="SignalP"/>
    </source>
</evidence>
<organism evidence="3 4">
    <name type="scientific">Cyclotella cryptica</name>
    <dbReference type="NCBI Taxonomy" id="29204"/>
    <lineage>
        <taxon>Eukaryota</taxon>
        <taxon>Sar</taxon>
        <taxon>Stramenopiles</taxon>
        <taxon>Ochrophyta</taxon>
        <taxon>Bacillariophyta</taxon>
        <taxon>Coscinodiscophyceae</taxon>
        <taxon>Thalassiosirophycidae</taxon>
        <taxon>Stephanodiscales</taxon>
        <taxon>Stephanodiscaceae</taxon>
        <taxon>Cyclotella</taxon>
    </lineage>
</organism>
<dbReference type="AlphaFoldDB" id="A0ABD3QUX8"/>
<sequence length="660" mass="68129">MKLVVTTTTILLLLTTTTMTGFLPLAHAGTNKTLAPTPGVVRPTVRAFFGLEGIDTERETMSHTHTNVSHTRLHSVQSKTPFPTEFVNTPPPTYVLTTPIPSPAPMALPPLAVITPSPMMTVTTPSPTPCLERLFWYDGQVCTNGGSMPPGGGEETSYETVQECCNANFGPGSHVDETCDYVNVCYDAPPEEPGMSMAWDIVENFGKSGKTSSSGYEESYDMVDDYTGNSHDSSKSGKGTSKGGKGGGKSSKGSGSSENYSHEGYGYGDYSNNDYNGGHTSSGKSDKTGSGSNSGGGYGYTDDYANGSSPGSSKGSKDTSDTGKSGKSSGSSGKSGKGSGSSSNEYGNKYDGYAPAKGYRLGSASFRANVIAVQLAKDVKQLDNEPGGTNKTLAPTPGFLRPSTPFPTEFVNTPAPTIVTPAPTICEDQQFWYNGNVCTNEEFPSGSFFGYNAIIQCCDDKFGPASFEDGTCLYKDICETVPPSPAPVTPAPSPQPISAAKPSAKPVTMSMYWDVIESFGSSGKSGKGYSPSGYGYSGSAGSPSKSGKGSSSKSSKGSSGKSGKGSGSSGGGPDGYGYDGYDHGSSIDGMSDGSSKSGKSPSGESGKGYELSPEGYADGHGYNGYDDGSSGASDGASSGESSKGEGYSGYSQKRNLRKLH</sequence>
<accession>A0ABD3QUX8</accession>
<dbReference type="PANTHER" id="PTHR37612">
    <property type="entry name" value="FIBROIN HEAVY CHAIN FIB-H LIKE PROTEIN"/>
    <property type="match status" value="1"/>
</dbReference>
<feature type="region of interest" description="Disordered" evidence="1">
    <location>
        <begin position="222"/>
        <end position="260"/>
    </location>
</feature>
<feature type="region of interest" description="Disordered" evidence="1">
    <location>
        <begin position="301"/>
        <end position="346"/>
    </location>
</feature>
<feature type="compositionally biased region" description="Gly residues" evidence="1">
    <location>
        <begin position="560"/>
        <end position="578"/>
    </location>
</feature>
<name>A0ABD3QUX8_9STRA</name>
<dbReference type="InterPro" id="IPR052258">
    <property type="entry name" value="Diverse_Func_Domain-Protein"/>
</dbReference>
<gene>
    <name evidence="3" type="ORF">HJC23_013708</name>
</gene>
<feature type="region of interest" description="Disordered" evidence="1">
    <location>
        <begin position="536"/>
        <end position="660"/>
    </location>
</feature>
<feature type="compositionally biased region" description="Gly residues" evidence="1">
    <location>
        <begin position="240"/>
        <end position="250"/>
    </location>
</feature>
<dbReference type="PANTHER" id="PTHR37612:SF20">
    <property type="entry name" value="PER-HEXAMER REPEAT PROTEIN 5-RELATED"/>
    <property type="match status" value="1"/>
</dbReference>
<dbReference type="EMBL" id="JABMIG020000009">
    <property type="protein sequence ID" value="KAL3804189.1"/>
    <property type="molecule type" value="Genomic_DNA"/>
</dbReference>
<protein>
    <submittedName>
        <fullName evidence="3">Uncharacterized protein</fullName>
    </submittedName>
</protein>
<evidence type="ECO:0000313" key="4">
    <source>
        <dbReference type="Proteomes" id="UP001516023"/>
    </source>
</evidence>
<evidence type="ECO:0000256" key="1">
    <source>
        <dbReference type="SAM" id="MobiDB-lite"/>
    </source>
</evidence>
<dbReference type="Proteomes" id="UP001516023">
    <property type="component" value="Unassembled WGS sequence"/>
</dbReference>
<feature type="compositionally biased region" description="Low complexity" evidence="1">
    <location>
        <begin position="536"/>
        <end position="559"/>
    </location>
</feature>
<reference evidence="3 4" key="1">
    <citation type="journal article" date="2020" name="G3 (Bethesda)">
        <title>Improved Reference Genome for Cyclotella cryptica CCMP332, a Model for Cell Wall Morphogenesis, Salinity Adaptation, and Lipid Production in Diatoms (Bacillariophyta).</title>
        <authorList>
            <person name="Roberts W.R."/>
            <person name="Downey K.M."/>
            <person name="Ruck E.C."/>
            <person name="Traller J.C."/>
            <person name="Alverson A.J."/>
        </authorList>
    </citation>
    <scope>NUCLEOTIDE SEQUENCE [LARGE SCALE GENOMIC DNA]</scope>
    <source>
        <strain evidence="3 4">CCMP332</strain>
    </source>
</reference>
<feature type="chain" id="PRO_5044817018" evidence="2">
    <location>
        <begin position="29"/>
        <end position="660"/>
    </location>
</feature>
<keyword evidence="2" id="KW-0732">Signal</keyword>
<feature type="compositionally biased region" description="Low complexity" evidence="1">
    <location>
        <begin position="322"/>
        <end position="332"/>
    </location>
</feature>
<feature type="signal peptide" evidence="2">
    <location>
        <begin position="1"/>
        <end position="28"/>
    </location>
</feature>
<feature type="compositionally biased region" description="Low complexity" evidence="1">
    <location>
        <begin position="301"/>
        <end position="314"/>
    </location>
</feature>
<feature type="compositionally biased region" description="Low complexity" evidence="1">
    <location>
        <begin position="583"/>
        <end position="604"/>
    </location>
</feature>
<keyword evidence="4" id="KW-1185">Reference proteome</keyword>